<proteinExistence type="predicted"/>
<keyword evidence="2" id="KW-1185">Reference proteome</keyword>
<evidence type="ECO:0000313" key="2">
    <source>
        <dbReference type="Proteomes" id="UP001497680"/>
    </source>
</evidence>
<dbReference type="Proteomes" id="UP001497680">
    <property type="component" value="Unassembled WGS sequence"/>
</dbReference>
<evidence type="ECO:0000313" key="1">
    <source>
        <dbReference type="EMBL" id="KAI6088141.1"/>
    </source>
</evidence>
<name>A0ACC0D5W5_9PEZI</name>
<accession>A0ACC0D5W5</accession>
<comment type="caution">
    <text evidence="1">The sequence shown here is derived from an EMBL/GenBank/DDBJ whole genome shotgun (WGS) entry which is preliminary data.</text>
</comment>
<sequence>MQCYAMYVILSASISSKTSDPERRVRDRQQSDHFCIGSSEFSGLSGFLLIAMVFFYPLIFSHCLRGSIFSFSTYMISDEMEEQRPIRDRQTKGELGAMAYATRNSKLNGWGTLFCSCLMRSQITVGALLHRELLQPCPIPLNLDRGVMATPGRFSLLPRCRGRPVTTWCFSG</sequence>
<organism evidence="1 2">
    <name type="scientific">Hypoxylon rubiginosum</name>
    <dbReference type="NCBI Taxonomy" id="110542"/>
    <lineage>
        <taxon>Eukaryota</taxon>
        <taxon>Fungi</taxon>
        <taxon>Dikarya</taxon>
        <taxon>Ascomycota</taxon>
        <taxon>Pezizomycotina</taxon>
        <taxon>Sordariomycetes</taxon>
        <taxon>Xylariomycetidae</taxon>
        <taxon>Xylariales</taxon>
        <taxon>Hypoxylaceae</taxon>
        <taxon>Hypoxylon</taxon>
    </lineage>
</organism>
<dbReference type="EMBL" id="MU394303">
    <property type="protein sequence ID" value="KAI6088141.1"/>
    <property type="molecule type" value="Genomic_DNA"/>
</dbReference>
<gene>
    <name evidence="1" type="ORF">F4821DRAFT_95942</name>
</gene>
<protein>
    <submittedName>
        <fullName evidence="1">Uncharacterized protein</fullName>
    </submittedName>
</protein>
<reference evidence="1 2" key="1">
    <citation type="journal article" date="2022" name="New Phytol.">
        <title>Ecological generalism drives hyperdiversity of secondary metabolite gene clusters in xylarialean endophytes.</title>
        <authorList>
            <person name="Franco M.E.E."/>
            <person name="Wisecaver J.H."/>
            <person name="Arnold A.E."/>
            <person name="Ju Y.M."/>
            <person name="Slot J.C."/>
            <person name="Ahrendt S."/>
            <person name="Moore L.P."/>
            <person name="Eastman K.E."/>
            <person name="Scott K."/>
            <person name="Konkel Z."/>
            <person name="Mondo S.J."/>
            <person name="Kuo A."/>
            <person name="Hayes R.D."/>
            <person name="Haridas S."/>
            <person name="Andreopoulos B."/>
            <person name="Riley R."/>
            <person name="LaButti K."/>
            <person name="Pangilinan J."/>
            <person name="Lipzen A."/>
            <person name="Amirebrahimi M."/>
            <person name="Yan J."/>
            <person name="Adam C."/>
            <person name="Keymanesh K."/>
            <person name="Ng V."/>
            <person name="Louie K."/>
            <person name="Northen T."/>
            <person name="Drula E."/>
            <person name="Henrissat B."/>
            <person name="Hsieh H.M."/>
            <person name="Youens-Clark K."/>
            <person name="Lutzoni F."/>
            <person name="Miadlikowska J."/>
            <person name="Eastwood D.C."/>
            <person name="Hamelin R.C."/>
            <person name="Grigoriev I.V."/>
            <person name="U'Ren J.M."/>
        </authorList>
    </citation>
    <scope>NUCLEOTIDE SEQUENCE [LARGE SCALE GENOMIC DNA]</scope>
    <source>
        <strain evidence="1 2">ER1909</strain>
    </source>
</reference>